<reference evidence="10" key="1">
    <citation type="submission" date="2010-08" db="EMBL/GenBank/DDBJ databases">
        <authorList>
            <person name="Muzny D."/>
            <person name="Qin X."/>
            <person name="Buhay C."/>
            <person name="Dugan-Rocha S."/>
            <person name="Ding Y."/>
            <person name="Chen G."/>
            <person name="Hawes A."/>
            <person name="Holder M."/>
            <person name="Jhangiani S."/>
            <person name="Johnson A."/>
            <person name="Khan Z."/>
            <person name="Li Z."/>
            <person name="Liu W."/>
            <person name="Liu X."/>
            <person name="Perez L."/>
            <person name="Shen H."/>
            <person name="Wang Q."/>
            <person name="Watt J."/>
            <person name="Xi L."/>
            <person name="Xin Y."/>
            <person name="Zhou J."/>
            <person name="Deng J."/>
            <person name="Jiang H."/>
            <person name="Liu Y."/>
            <person name="Qu J."/>
            <person name="Song X.-Z."/>
            <person name="Zhang L."/>
            <person name="Villasana D."/>
            <person name="Johnson A."/>
            <person name="Liu J."/>
            <person name="Liyanage D."/>
            <person name="Lorensuhewa L."/>
            <person name="Robinson T."/>
            <person name="Song A."/>
            <person name="Song B.-B."/>
            <person name="Dinh H."/>
            <person name="Thornton R."/>
            <person name="Coyle M."/>
            <person name="Francisco L."/>
            <person name="Jackson L."/>
            <person name="Javaid M."/>
            <person name="Korchina V."/>
            <person name="Kovar C."/>
            <person name="Mata R."/>
            <person name="Mathew T."/>
            <person name="Ngo R."/>
            <person name="Nguyen L."/>
            <person name="Nguyen N."/>
            <person name="Okwuonu G."/>
            <person name="Ongeri F."/>
            <person name="Pham C."/>
            <person name="Simmons D."/>
            <person name="Wilczek-Boney K."/>
            <person name="Hale W."/>
            <person name="Jakkamsetti A."/>
            <person name="Pham P."/>
            <person name="Ruth R."/>
            <person name="San Lucas F."/>
            <person name="Warren J."/>
            <person name="Zhang J."/>
            <person name="Zhao Z."/>
            <person name="Zhou C."/>
            <person name="Zhu D."/>
            <person name="Lee S."/>
            <person name="Bess C."/>
            <person name="Blankenburg K."/>
            <person name="Forbes L."/>
            <person name="Fu Q."/>
            <person name="Gubbala S."/>
            <person name="Hirani K."/>
            <person name="Jayaseelan J.C."/>
            <person name="Lara F."/>
            <person name="Munidasa M."/>
            <person name="Palculict T."/>
            <person name="Patil S."/>
            <person name="Pu L.-L."/>
            <person name="Saada N."/>
            <person name="Tang L."/>
            <person name="Weissenberger G."/>
            <person name="Zhu Y."/>
            <person name="Hemphill L."/>
            <person name="Shang Y."/>
            <person name="Youmans B."/>
            <person name="Ayvaz T."/>
            <person name="Ross M."/>
            <person name="Santibanez J."/>
            <person name="Aqrawi P."/>
            <person name="Gross S."/>
            <person name="Joshi V."/>
            <person name="Fowler G."/>
            <person name="Nazareth L."/>
            <person name="Reid J."/>
            <person name="Worley K."/>
            <person name="Petrosino J."/>
            <person name="Highlander S."/>
            <person name="Gibbs R."/>
        </authorList>
    </citation>
    <scope>NUCLEOTIDE SEQUENCE [LARGE SCALE GENOMIC DNA]</scope>
    <source>
        <strain evidence="10">DSM 15272</strain>
    </source>
</reference>
<feature type="modified residue" description="4-aspartylphosphate" evidence="6">
    <location>
        <position position="60"/>
    </location>
</feature>
<feature type="domain" description="OmpR/PhoB-type" evidence="9">
    <location>
        <begin position="138"/>
        <end position="236"/>
    </location>
</feature>
<dbReference type="FunFam" id="1.10.10.10:FF:000018">
    <property type="entry name" value="DNA-binding response regulator ResD"/>
    <property type="match status" value="1"/>
</dbReference>
<dbReference type="PROSITE" id="PS50110">
    <property type="entry name" value="RESPONSE_REGULATORY"/>
    <property type="match status" value="1"/>
</dbReference>
<dbReference type="SUPFAM" id="SSF52172">
    <property type="entry name" value="CheY-like"/>
    <property type="match status" value="1"/>
</dbReference>
<sequence length="249" mass="28061">MVTVPTDGRAHVLVVEDEPAVRDVVRRYLEAEGYRVTVAADGITGLETARTAEPDLIVLDIMLPGLDGLQICERLRREDGSAVPIVMLTALGETDDRIAGLTSGADDYVVKPFSVKELVLRVESVLRRSVIEPALPVAEVVREGDLQLNPVSRVAVRGRQPLSLTSREFDLLMFFLRHPGRVFSRDELLNRVWGWDFGDLSTVTVHVKRLRHKIEDIPADPRRIVTVYGRGYRWDPQQDHPERARARQT</sequence>
<dbReference type="Gene3D" id="3.40.50.2300">
    <property type="match status" value="1"/>
</dbReference>
<dbReference type="RefSeq" id="WP_007079500.1">
    <property type="nucleotide sequence ID" value="NZ_CM001024.1"/>
</dbReference>
<dbReference type="InterPro" id="IPR001789">
    <property type="entry name" value="Sig_transdc_resp-reg_receiver"/>
</dbReference>
<protein>
    <submittedName>
        <fullName evidence="10">Response regulator receiver domain protein</fullName>
    </submittedName>
</protein>
<evidence type="ECO:0000259" key="8">
    <source>
        <dbReference type="PROSITE" id="PS50110"/>
    </source>
</evidence>
<evidence type="ECO:0000313" key="10">
    <source>
        <dbReference type="EMBL" id="EFQ82137.1"/>
    </source>
</evidence>
<dbReference type="Proteomes" id="UP000003111">
    <property type="component" value="Unassembled WGS sequence"/>
</dbReference>
<keyword evidence="4 7" id="KW-0238">DNA-binding</keyword>
<dbReference type="GO" id="GO:0006355">
    <property type="term" value="P:regulation of DNA-templated transcription"/>
    <property type="evidence" value="ECO:0007669"/>
    <property type="project" value="InterPro"/>
</dbReference>
<dbReference type="PROSITE" id="PS51755">
    <property type="entry name" value="OMPR_PHOB"/>
    <property type="match status" value="1"/>
</dbReference>
<comment type="caution">
    <text evidence="10">The sequence shown here is derived from an EMBL/GenBank/DDBJ whole genome shotgun (WGS) entry which is preliminary data.</text>
</comment>
<evidence type="ECO:0000256" key="7">
    <source>
        <dbReference type="PROSITE-ProRule" id="PRU01091"/>
    </source>
</evidence>
<dbReference type="SMART" id="SM00862">
    <property type="entry name" value="Trans_reg_C"/>
    <property type="match status" value="1"/>
</dbReference>
<dbReference type="GO" id="GO:0000156">
    <property type="term" value="F:phosphorelay response regulator activity"/>
    <property type="evidence" value="ECO:0007669"/>
    <property type="project" value="TreeGrafter"/>
</dbReference>
<dbReference type="Pfam" id="PF00072">
    <property type="entry name" value="Response_reg"/>
    <property type="match status" value="1"/>
</dbReference>
<dbReference type="InterPro" id="IPR001867">
    <property type="entry name" value="OmpR/PhoB-type_DNA-bd"/>
</dbReference>
<dbReference type="Pfam" id="PF00486">
    <property type="entry name" value="Trans_reg_C"/>
    <property type="match status" value="1"/>
</dbReference>
<dbReference type="InterPro" id="IPR036388">
    <property type="entry name" value="WH-like_DNA-bd_sf"/>
</dbReference>
<keyword evidence="1 6" id="KW-0597">Phosphoprotein</keyword>
<evidence type="ECO:0000313" key="11">
    <source>
        <dbReference type="Proteomes" id="UP000003111"/>
    </source>
</evidence>
<evidence type="ECO:0000256" key="6">
    <source>
        <dbReference type="PROSITE-ProRule" id="PRU00169"/>
    </source>
</evidence>
<dbReference type="CDD" id="cd00383">
    <property type="entry name" value="trans_reg_C"/>
    <property type="match status" value="1"/>
</dbReference>
<dbReference type="HOGENOM" id="CLU_000445_30_4_11"/>
<dbReference type="EMBL" id="ACLF03000011">
    <property type="protein sequence ID" value="EFQ82137.1"/>
    <property type="molecule type" value="Genomic_DNA"/>
</dbReference>
<dbReference type="Gene3D" id="1.10.10.10">
    <property type="entry name" value="Winged helix-like DNA-binding domain superfamily/Winged helix DNA-binding domain"/>
    <property type="match status" value="1"/>
</dbReference>
<accession>E2SF52</accession>
<keyword evidence="11" id="KW-1185">Reference proteome</keyword>
<dbReference type="STRING" id="585531.HMPREF0063_12661"/>
<keyword evidence="2" id="KW-0902">Two-component regulatory system</keyword>
<dbReference type="PANTHER" id="PTHR48111">
    <property type="entry name" value="REGULATOR OF RPOS"/>
    <property type="match status" value="1"/>
</dbReference>
<dbReference type="CDD" id="cd17574">
    <property type="entry name" value="REC_OmpR"/>
    <property type="match status" value="1"/>
</dbReference>
<dbReference type="Gene3D" id="6.10.250.690">
    <property type="match status" value="1"/>
</dbReference>
<evidence type="ECO:0000259" key="9">
    <source>
        <dbReference type="PROSITE" id="PS51755"/>
    </source>
</evidence>
<dbReference type="InterPro" id="IPR039420">
    <property type="entry name" value="WalR-like"/>
</dbReference>
<dbReference type="InterPro" id="IPR011006">
    <property type="entry name" value="CheY-like_superfamily"/>
</dbReference>
<keyword evidence="3" id="KW-0805">Transcription regulation</keyword>
<dbReference type="SMART" id="SM00448">
    <property type="entry name" value="REC"/>
    <property type="match status" value="1"/>
</dbReference>
<dbReference type="PANTHER" id="PTHR48111:SF4">
    <property type="entry name" value="DNA-BINDING DUAL TRANSCRIPTIONAL REGULATOR OMPR"/>
    <property type="match status" value="1"/>
</dbReference>
<dbReference type="GO" id="GO:0005829">
    <property type="term" value="C:cytosol"/>
    <property type="evidence" value="ECO:0007669"/>
    <property type="project" value="TreeGrafter"/>
</dbReference>
<dbReference type="FunFam" id="3.40.50.2300:FF:000001">
    <property type="entry name" value="DNA-binding response regulator PhoB"/>
    <property type="match status" value="1"/>
</dbReference>
<evidence type="ECO:0000256" key="1">
    <source>
        <dbReference type="ARBA" id="ARBA00022553"/>
    </source>
</evidence>
<feature type="domain" description="Response regulatory" evidence="8">
    <location>
        <begin position="11"/>
        <end position="126"/>
    </location>
</feature>
<evidence type="ECO:0000256" key="3">
    <source>
        <dbReference type="ARBA" id="ARBA00023015"/>
    </source>
</evidence>
<dbReference type="GO" id="GO:0032993">
    <property type="term" value="C:protein-DNA complex"/>
    <property type="evidence" value="ECO:0007669"/>
    <property type="project" value="TreeGrafter"/>
</dbReference>
<proteinExistence type="predicted"/>
<gene>
    <name evidence="10" type="ORF">HMPREF0063_12661</name>
</gene>
<organism evidence="10 11">
    <name type="scientific">Aeromicrobium marinum DSM 15272</name>
    <dbReference type="NCBI Taxonomy" id="585531"/>
    <lineage>
        <taxon>Bacteria</taxon>
        <taxon>Bacillati</taxon>
        <taxon>Actinomycetota</taxon>
        <taxon>Actinomycetes</taxon>
        <taxon>Propionibacteriales</taxon>
        <taxon>Nocardioidaceae</taxon>
        <taxon>Aeromicrobium</taxon>
    </lineage>
</organism>
<dbReference type="eggNOG" id="COG0745">
    <property type="taxonomic scope" value="Bacteria"/>
</dbReference>
<name>E2SF52_9ACTN</name>
<evidence type="ECO:0000256" key="4">
    <source>
        <dbReference type="ARBA" id="ARBA00023125"/>
    </source>
</evidence>
<feature type="DNA-binding region" description="OmpR/PhoB-type" evidence="7">
    <location>
        <begin position="138"/>
        <end position="236"/>
    </location>
</feature>
<keyword evidence="5" id="KW-0804">Transcription</keyword>
<evidence type="ECO:0000256" key="2">
    <source>
        <dbReference type="ARBA" id="ARBA00023012"/>
    </source>
</evidence>
<evidence type="ECO:0000256" key="5">
    <source>
        <dbReference type="ARBA" id="ARBA00023163"/>
    </source>
</evidence>
<dbReference type="GO" id="GO:0000976">
    <property type="term" value="F:transcription cis-regulatory region binding"/>
    <property type="evidence" value="ECO:0007669"/>
    <property type="project" value="TreeGrafter"/>
</dbReference>
<dbReference type="AlphaFoldDB" id="E2SF52"/>